<evidence type="ECO:0008006" key="3">
    <source>
        <dbReference type="Google" id="ProtNLM"/>
    </source>
</evidence>
<gene>
    <name evidence="1" type="ORF">ASPZODRAFT_17450</name>
</gene>
<proteinExistence type="predicted"/>
<dbReference type="Proteomes" id="UP000184188">
    <property type="component" value="Unassembled WGS sequence"/>
</dbReference>
<name>A0A1L9SDL7_9EURO</name>
<keyword evidence="2" id="KW-1185">Reference proteome</keyword>
<accession>A0A1L9SDL7</accession>
<evidence type="ECO:0000313" key="1">
    <source>
        <dbReference type="EMBL" id="OJJ45232.1"/>
    </source>
</evidence>
<dbReference type="VEuPathDB" id="FungiDB:ASPZODRAFT_17450"/>
<reference evidence="2" key="1">
    <citation type="journal article" date="2017" name="Genome Biol.">
        <title>Comparative genomics reveals high biological diversity and specific adaptations in the industrially and medically important fungal genus Aspergillus.</title>
        <authorList>
            <person name="de Vries R.P."/>
            <person name="Riley R."/>
            <person name="Wiebenga A."/>
            <person name="Aguilar-Osorio G."/>
            <person name="Amillis S."/>
            <person name="Uchima C.A."/>
            <person name="Anderluh G."/>
            <person name="Asadollahi M."/>
            <person name="Askin M."/>
            <person name="Barry K."/>
            <person name="Battaglia E."/>
            <person name="Bayram O."/>
            <person name="Benocci T."/>
            <person name="Braus-Stromeyer S.A."/>
            <person name="Caldana C."/>
            <person name="Canovas D."/>
            <person name="Cerqueira G.C."/>
            <person name="Chen F."/>
            <person name="Chen W."/>
            <person name="Choi C."/>
            <person name="Clum A."/>
            <person name="Dos Santos R.A."/>
            <person name="Damasio A.R."/>
            <person name="Diallinas G."/>
            <person name="Emri T."/>
            <person name="Fekete E."/>
            <person name="Flipphi M."/>
            <person name="Freyberg S."/>
            <person name="Gallo A."/>
            <person name="Gournas C."/>
            <person name="Habgood R."/>
            <person name="Hainaut M."/>
            <person name="Harispe M.L."/>
            <person name="Henrissat B."/>
            <person name="Hilden K.S."/>
            <person name="Hope R."/>
            <person name="Hossain A."/>
            <person name="Karabika E."/>
            <person name="Karaffa L."/>
            <person name="Karanyi Z."/>
            <person name="Krasevec N."/>
            <person name="Kuo A."/>
            <person name="Kusch H."/>
            <person name="LaButti K."/>
            <person name="Lagendijk E.L."/>
            <person name="Lapidus A."/>
            <person name="Levasseur A."/>
            <person name="Lindquist E."/>
            <person name="Lipzen A."/>
            <person name="Logrieco A.F."/>
            <person name="MacCabe A."/>
            <person name="Maekelae M.R."/>
            <person name="Malavazi I."/>
            <person name="Melin P."/>
            <person name="Meyer V."/>
            <person name="Mielnichuk N."/>
            <person name="Miskei M."/>
            <person name="Molnar A.P."/>
            <person name="Mule G."/>
            <person name="Ngan C.Y."/>
            <person name="Orejas M."/>
            <person name="Orosz E."/>
            <person name="Ouedraogo J.P."/>
            <person name="Overkamp K.M."/>
            <person name="Park H.-S."/>
            <person name="Perrone G."/>
            <person name="Piumi F."/>
            <person name="Punt P.J."/>
            <person name="Ram A.F."/>
            <person name="Ramon A."/>
            <person name="Rauscher S."/>
            <person name="Record E."/>
            <person name="Riano-Pachon D.M."/>
            <person name="Robert V."/>
            <person name="Roehrig J."/>
            <person name="Ruller R."/>
            <person name="Salamov A."/>
            <person name="Salih N.S."/>
            <person name="Samson R.A."/>
            <person name="Sandor E."/>
            <person name="Sanguinetti M."/>
            <person name="Schuetze T."/>
            <person name="Sepcic K."/>
            <person name="Shelest E."/>
            <person name="Sherlock G."/>
            <person name="Sophianopoulou V."/>
            <person name="Squina F.M."/>
            <person name="Sun H."/>
            <person name="Susca A."/>
            <person name="Todd R.B."/>
            <person name="Tsang A."/>
            <person name="Unkles S.E."/>
            <person name="van de Wiele N."/>
            <person name="van Rossen-Uffink D."/>
            <person name="Oliveira J.V."/>
            <person name="Vesth T.C."/>
            <person name="Visser J."/>
            <person name="Yu J.-H."/>
            <person name="Zhou M."/>
            <person name="Andersen M.R."/>
            <person name="Archer D.B."/>
            <person name="Baker S.E."/>
            <person name="Benoit I."/>
            <person name="Brakhage A.A."/>
            <person name="Braus G.H."/>
            <person name="Fischer R."/>
            <person name="Frisvad J.C."/>
            <person name="Goldman G.H."/>
            <person name="Houbraken J."/>
            <person name="Oakley B."/>
            <person name="Pocsi I."/>
            <person name="Scazzocchio C."/>
            <person name="Seiboth B."/>
            <person name="vanKuyk P.A."/>
            <person name="Wortman J."/>
            <person name="Dyer P.S."/>
            <person name="Grigoriev I.V."/>
        </authorList>
    </citation>
    <scope>NUCLEOTIDE SEQUENCE [LARGE SCALE GENOMIC DNA]</scope>
    <source>
        <strain evidence="2">CBS 506.65</strain>
    </source>
</reference>
<dbReference type="AlphaFoldDB" id="A0A1L9SDL7"/>
<dbReference type="InterPro" id="IPR032710">
    <property type="entry name" value="NTF2-like_dom_sf"/>
</dbReference>
<evidence type="ECO:0000313" key="2">
    <source>
        <dbReference type="Proteomes" id="UP000184188"/>
    </source>
</evidence>
<dbReference type="SUPFAM" id="SSF54427">
    <property type="entry name" value="NTF2-like"/>
    <property type="match status" value="1"/>
</dbReference>
<dbReference type="OrthoDB" id="2947043at2759"/>
<protein>
    <recommendedName>
        <fullName evidence="3">SnoaL-like domain-containing protein</fullName>
    </recommendedName>
</protein>
<dbReference type="Gene3D" id="3.10.450.50">
    <property type="match status" value="1"/>
</dbReference>
<dbReference type="RefSeq" id="XP_022579742.1">
    <property type="nucleotide sequence ID" value="XM_022727030.1"/>
</dbReference>
<sequence>MAPFDQIETFQAALMSLFAGDPDNTESDLSRLFHPDFTQRDDQTTRDFATFVAHIRWLRENMEPGSTQLTITQLLRDGRQFADRHDSTTKMPDGSVARAETFMFGELAEDGRIKWLVETVRRK</sequence>
<dbReference type="GeneID" id="34613494"/>
<organism evidence="1 2">
    <name type="scientific">Penicilliopsis zonata CBS 506.65</name>
    <dbReference type="NCBI Taxonomy" id="1073090"/>
    <lineage>
        <taxon>Eukaryota</taxon>
        <taxon>Fungi</taxon>
        <taxon>Dikarya</taxon>
        <taxon>Ascomycota</taxon>
        <taxon>Pezizomycotina</taxon>
        <taxon>Eurotiomycetes</taxon>
        <taxon>Eurotiomycetidae</taxon>
        <taxon>Eurotiales</taxon>
        <taxon>Aspergillaceae</taxon>
        <taxon>Penicilliopsis</taxon>
    </lineage>
</organism>
<dbReference type="EMBL" id="KV878345">
    <property type="protein sequence ID" value="OJJ45232.1"/>
    <property type="molecule type" value="Genomic_DNA"/>
</dbReference>